<dbReference type="InterPro" id="IPR005828">
    <property type="entry name" value="MFS_sugar_transport-like"/>
</dbReference>
<evidence type="ECO:0000256" key="4">
    <source>
        <dbReference type="ARBA" id="ARBA00022989"/>
    </source>
</evidence>
<organism evidence="8 9">
    <name type="scientific">Parasphingopyxis marina</name>
    <dbReference type="NCBI Taxonomy" id="2761622"/>
    <lineage>
        <taxon>Bacteria</taxon>
        <taxon>Pseudomonadati</taxon>
        <taxon>Pseudomonadota</taxon>
        <taxon>Alphaproteobacteria</taxon>
        <taxon>Sphingomonadales</taxon>
        <taxon>Sphingomonadaceae</taxon>
        <taxon>Parasphingopyxis</taxon>
    </lineage>
</organism>
<feature type="transmembrane region" description="Helical" evidence="6">
    <location>
        <begin position="393"/>
        <end position="412"/>
    </location>
</feature>
<dbReference type="AlphaFoldDB" id="A0A842I2F9"/>
<keyword evidence="2" id="KW-1003">Cell membrane</keyword>
<dbReference type="Gene3D" id="1.20.1250.20">
    <property type="entry name" value="MFS general substrate transporter like domains"/>
    <property type="match status" value="2"/>
</dbReference>
<dbReference type="PANTHER" id="PTHR43124:SF3">
    <property type="entry name" value="CHLORAMPHENICOL EFFLUX PUMP RV0191"/>
    <property type="match status" value="1"/>
</dbReference>
<gene>
    <name evidence="8" type="ORF">H6P80_12560</name>
</gene>
<feature type="transmembrane region" description="Helical" evidence="6">
    <location>
        <begin position="179"/>
        <end position="201"/>
    </location>
</feature>
<feature type="transmembrane region" description="Helical" evidence="6">
    <location>
        <begin position="151"/>
        <end position="173"/>
    </location>
</feature>
<dbReference type="SUPFAM" id="SSF103473">
    <property type="entry name" value="MFS general substrate transporter"/>
    <property type="match status" value="1"/>
</dbReference>
<keyword evidence="9" id="KW-1185">Reference proteome</keyword>
<sequence>MAESAAAADPQTSPAGSRLAETGILLILAFANGALALDRLAVNFLSPYIVAELSLSNAQLGLLASAMSFTISGSGLLLSAIADRTGKRRQILIAALVLFSLFSASAGLATGFAMLVAARLALGAAEGPVLPLTQAFMAVNSHPARRGFNMGAMQIGGAFLIGAVIGPVLAVAIAEPYGWRTAFFASAIPGLCSALLIALFVRNPVRAVETPVPEADSVPQSPPIGASLAELMRNRNVMISAFIAGIFTAWLTIQNVFMPVTMIRENGFTTTEMGMVLGVAGFGGLAGGIIVPALSDRFGRKPMVILSGLVCVLAPVAMLTITGSPALLAIAMALGWLTVGCAPLVIAVIPGESASEGSFTTAVAVGLLSAELIGGVLTPPLAGLAADAWGLQAPFLIAIVLALIVAAAGLLLEETAPRAR</sequence>
<feature type="transmembrane region" description="Helical" evidence="6">
    <location>
        <begin position="23"/>
        <end position="42"/>
    </location>
</feature>
<evidence type="ECO:0000256" key="6">
    <source>
        <dbReference type="SAM" id="Phobius"/>
    </source>
</evidence>
<dbReference type="PANTHER" id="PTHR43124">
    <property type="entry name" value="PURINE EFFLUX PUMP PBUE"/>
    <property type="match status" value="1"/>
</dbReference>
<feature type="transmembrane region" description="Helical" evidence="6">
    <location>
        <begin position="237"/>
        <end position="253"/>
    </location>
</feature>
<dbReference type="Pfam" id="PF00083">
    <property type="entry name" value="Sugar_tr"/>
    <property type="match status" value="1"/>
</dbReference>
<keyword evidence="3 6" id="KW-0812">Transmembrane</keyword>
<dbReference type="InterPro" id="IPR036259">
    <property type="entry name" value="MFS_trans_sf"/>
</dbReference>
<feature type="transmembrane region" description="Helical" evidence="6">
    <location>
        <begin position="62"/>
        <end position="82"/>
    </location>
</feature>
<dbReference type="InterPro" id="IPR011701">
    <property type="entry name" value="MFS"/>
</dbReference>
<dbReference type="RefSeq" id="WP_185801704.1">
    <property type="nucleotide sequence ID" value="NZ_JACJVJ010000002.1"/>
</dbReference>
<dbReference type="PROSITE" id="PS50850">
    <property type="entry name" value="MFS"/>
    <property type="match status" value="1"/>
</dbReference>
<evidence type="ECO:0000256" key="2">
    <source>
        <dbReference type="ARBA" id="ARBA00022475"/>
    </source>
</evidence>
<feature type="domain" description="Major facilitator superfamily (MFS) profile" evidence="7">
    <location>
        <begin position="24"/>
        <end position="417"/>
    </location>
</feature>
<evidence type="ECO:0000313" key="9">
    <source>
        <dbReference type="Proteomes" id="UP000564378"/>
    </source>
</evidence>
<dbReference type="Proteomes" id="UP000564378">
    <property type="component" value="Unassembled WGS sequence"/>
</dbReference>
<keyword evidence="4 6" id="KW-1133">Transmembrane helix</keyword>
<dbReference type="GO" id="GO:0005886">
    <property type="term" value="C:plasma membrane"/>
    <property type="evidence" value="ECO:0007669"/>
    <property type="project" value="UniProtKB-SubCell"/>
</dbReference>
<evidence type="ECO:0000313" key="8">
    <source>
        <dbReference type="EMBL" id="MBC2778450.1"/>
    </source>
</evidence>
<dbReference type="InterPro" id="IPR020846">
    <property type="entry name" value="MFS_dom"/>
</dbReference>
<keyword evidence="5 6" id="KW-0472">Membrane</keyword>
<evidence type="ECO:0000256" key="3">
    <source>
        <dbReference type="ARBA" id="ARBA00022692"/>
    </source>
</evidence>
<feature type="transmembrane region" description="Helical" evidence="6">
    <location>
        <begin position="273"/>
        <end position="291"/>
    </location>
</feature>
<dbReference type="GO" id="GO:0022857">
    <property type="term" value="F:transmembrane transporter activity"/>
    <property type="evidence" value="ECO:0007669"/>
    <property type="project" value="InterPro"/>
</dbReference>
<evidence type="ECO:0000259" key="7">
    <source>
        <dbReference type="PROSITE" id="PS50850"/>
    </source>
</evidence>
<feature type="transmembrane region" description="Helical" evidence="6">
    <location>
        <begin position="303"/>
        <end position="321"/>
    </location>
</feature>
<proteinExistence type="predicted"/>
<dbReference type="Pfam" id="PF07690">
    <property type="entry name" value="MFS_1"/>
    <property type="match status" value="1"/>
</dbReference>
<feature type="transmembrane region" description="Helical" evidence="6">
    <location>
        <begin position="361"/>
        <end position="381"/>
    </location>
</feature>
<dbReference type="InterPro" id="IPR050189">
    <property type="entry name" value="MFS_Efflux_Transporters"/>
</dbReference>
<comment type="caution">
    <text evidence="8">The sequence shown here is derived from an EMBL/GenBank/DDBJ whole genome shotgun (WGS) entry which is preliminary data.</text>
</comment>
<evidence type="ECO:0000256" key="5">
    <source>
        <dbReference type="ARBA" id="ARBA00023136"/>
    </source>
</evidence>
<feature type="transmembrane region" description="Helical" evidence="6">
    <location>
        <begin position="327"/>
        <end position="349"/>
    </location>
</feature>
<comment type="subcellular location">
    <subcellularLocation>
        <location evidence="1">Cell membrane</location>
        <topology evidence="1">Multi-pass membrane protein</topology>
    </subcellularLocation>
</comment>
<reference evidence="8 9" key="1">
    <citation type="submission" date="2020-08" db="EMBL/GenBank/DDBJ databases">
        <title>Draft genome sequence of Parasphingopyxis sp. GrpM-11.</title>
        <authorList>
            <person name="Oh J."/>
            <person name="Roh D.-H."/>
        </authorList>
    </citation>
    <scope>NUCLEOTIDE SEQUENCE [LARGE SCALE GENOMIC DNA]</scope>
    <source>
        <strain evidence="8 9">GrpM-11</strain>
    </source>
</reference>
<dbReference type="EMBL" id="JACJVJ010000002">
    <property type="protein sequence ID" value="MBC2778450.1"/>
    <property type="molecule type" value="Genomic_DNA"/>
</dbReference>
<protein>
    <submittedName>
        <fullName evidence="8">MFS transporter</fullName>
    </submittedName>
</protein>
<name>A0A842I2F9_9SPHN</name>
<accession>A0A842I2F9</accession>
<feature type="transmembrane region" description="Helical" evidence="6">
    <location>
        <begin position="120"/>
        <end position="139"/>
    </location>
</feature>
<evidence type="ECO:0000256" key="1">
    <source>
        <dbReference type="ARBA" id="ARBA00004651"/>
    </source>
</evidence>
<feature type="transmembrane region" description="Helical" evidence="6">
    <location>
        <begin position="91"/>
        <end position="114"/>
    </location>
</feature>